<proteinExistence type="inferred from homology"/>
<comment type="caution">
    <text evidence="5">The sequence shown here is derived from an EMBL/GenBank/DDBJ whole genome shotgun (WGS) entry which is preliminary data.</text>
</comment>
<evidence type="ECO:0000259" key="4">
    <source>
        <dbReference type="Pfam" id="PF00117"/>
    </source>
</evidence>
<gene>
    <name evidence="5" type="ORF">HID58_057309</name>
</gene>
<dbReference type="CDD" id="cd01741">
    <property type="entry name" value="GATase1_1"/>
    <property type="match status" value="2"/>
</dbReference>
<evidence type="ECO:0000313" key="6">
    <source>
        <dbReference type="Proteomes" id="UP000824890"/>
    </source>
</evidence>
<protein>
    <recommendedName>
        <fullName evidence="4">Glutamine amidotransferase domain-containing protein</fullName>
    </recommendedName>
</protein>
<evidence type="ECO:0000256" key="1">
    <source>
        <dbReference type="ARBA" id="ARBA00004514"/>
    </source>
</evidence>
<dbReference type="InterPro" id="IPR017926">
    <property type="entry name" value="GATASE"/>
</dbReference>
<dbReference type="PANTHER" id="PTHR42695:SF8">
    <property type="entry name" value="GAMMA-GLUTAMYL PEPTIDASE 3"/>
    <property type="match status" value="1"/>
</dbReference>
<dbReference type="Pfam" id="PF00117">
    <property type="entry name" value="GATase"/>
    <property type="match status" value="2"/>
</dbReference>
<dbReference type="PANTHER" id="PTHR42695">
    <property type="entry name" value="GLUTAMINE AMIDOTRANSFERASE YLR126C-RELATED"/>
    <property type="match status" value="1"/>
</dbReference>
<evidence type="ECO:0000256" key="3">
    <source>
        <dbReference type="ARBA" id="ARBA00011083"/>
    </source>
</evidence>
<comment type="similarity">
    <text evidence="3">Belongs to the peptidase C26 family.</text>
</comment>
<evidence type="ECO:0000313" key="5">
    <source>
        <dbReference type="EMBL" id="KAH0894880.1"/>
    </source>
</evidence>
<feature type="domain" description="Glutamine amidotransferase" evidence="4">
    <location>
        <begin position="351"/>
        <end position="498"/>
    </location>
</feature>
<organism evidence="5 6">
    <name type="scientific">Brassica napus</name>
    <name type="common">Rape</name>
    <dbReference type="NCBI Taxonomy" id="3708"/>
    <lineage>
        <taxon>Eukaryota</taxon>
        <taxon>Viridiplantae</taxon>
        <taxon>Streptophyta</taxon>
        <taxon>Embryophyta</taxon>
        <taxon>Tracheophyta</taxon>
        <taxon>Spermatophyta</taxon>
        <taxon>Magnoliopsida</taxon>
        <taxon>eudicotyledons</taxon>
        <taxon>Gunneridae</taxon>
        <taxon>Pentapetalae</taxon>
        <taxon>rosids</taxon>
        <taxon>malvids</taxon>
        <taxon>Brassicales</taxon>
        <taxon>Brassicaceae</taxon>
        <taxon>Brassiceae</taxon>
        <taxon>Brassica</taxon>
    </lineage>
</organism>
<dbReference type="SUPFAM" id="SSF52317">
    <property type="entry name" value="Class I glutamine amidotransferase-like"/>
    <property type="match status" value="2"/>
</dbReference>
<feature type="domain" description="Glutamine amidotransferase" evidence="4">
    <location>
        <begin position="51"/>
        <end position="195"/>
    </location>
</feature>
<dbReference type="EMBL" id="JAGKQM010000013">
    <property type="protein sequence ID" value="KAH0894880.1"/>
    <property type="molecule type" value="Genomic_DNA"/>
</dbReference>
<dbReference type="Gene3D" id="3.40.50.880">
    <property type="match status" value="2"/>
</dbReference>
<reference evidence="5 6" key="1">
    <citation type="submission" date="2021-05" db="EMBL/GenBank/DDBJ databases">
        <title>Genome Assembly of Synthetic Allotetraploid Brassica napus Reveals Homoeologous Exchanges between Subgenomes.</title>
        <authorList>
            <person name="Davis J.T."/>
        </authorList>
    </citation>
    <scope>NUCLEOTIDE SEQUENCE [LARGE SCALE GENOMIC DNA]</scope>
    <source>
        <strain evidence="6">cv. Da-Ae</strain>
        <tissue evidence="5">Seedling</tissue>
    </source>
</reference>
<keyword evidence="6" id="KW-1185">Reference proteome</keyword>
<comment type="pathway">
    <text evidence="2">Secondary metabolite biosynthesis.</text>
</comment>
<dbReference type="InterPro" id="IPR029062">
    <property type="entry name" value="Class_I_gatase-like"/>
</dbReference>
<name>A0ABQ8AS61_BRANA</name>
<comment type="subcellular location">
    <subcellularLocation>
        <location evidence="1">Cytoplasm</location>
        <location evidence="1">Cytosol</location>
    </subcellularLocation>
</comment>
<dbReference type="PROSITE" id="PS51273">
    <property type="entry name" value="GATASE_TYPE_1"/>
    <property type="match status" value="2"/>
</dbReference>
<dbReference type="Proteomes" id="UP000824890">
    <property type="component" value="Unassembled WGS sequence"/>
</dbReference>
<evidence type="ECO:0000256" key="2">
    <source>
        <dbReference type="ARBA" id="ARBA00005179"/>
    </source>
</evidence>
<sequence>MVEQKRYALFLATLDSEFVKKTYGGYHNVFVETFGDEGEHWDSFRVVEGEFPEEKDLEKYDGFVISGSSHDSFENDPWILRLCEIVKKLDEMKKKVLGICFGHQIIARVRGGTVGRARKGPELKLADITIVKDAITPGSYFGNEIPDSLAIIKLHQDEVLVLPETAKVLAYSDKYEVEMFTIEDHFFCIQGHPEYNRDILFEIVDRVLRLGYITKWRIRQRPRWRIGEQTGNYWRRFARIFLKAEFQLIRVPHLRGSFPWARLGSGPLHPGGLYLGWGQGPTPSTAFDDRMGSSPPLGVEPEHKKTKRFALFLATCDSEFVKKAYGGYFNVFISTFGDEGEQWDLFRVVDGDFPDDKDLDSYDGFIISGSPHDAFADADWIVKLCSLCQKLDEMEKKVLGICFGHQIITRVKGGKIGRARQGPDMGLRTITISKDTEKLGLYFGDEVPASLAIVKCHQDEVLELPDSATVLASSEVCQVEMFSIGDHLLCIQGHPEYNKEILFEIVDRVLNMKLMEQEFADKAKSTMETAEPDKDLWQKLCKNFLKGQI</sequence>
<dbReference type="InterPro" id="IPR044992">
    <property type="entry name" value="ChyE-like"/>
</dbReference>
<accession>A0ABQ8AS61</accession>